<protein>
    <submittedName>
        <fullName evidence="1">Rrf2 family transcriptional regulator</fullName>
    </submittedName>
</protein>
<dbReference type="EMBL" id="MLBF01000018">
    <property type="protein sequence ID" value="OLN31424.1"/>
    <property type="molecule type" value="Genomic_DNA"/>
</dbReference>
<organism evidence="1 2">
    <name type="scientific">Desulfosporosinus metallidurans</name>
    <dbReference type="NCBI Taxonomy" id="1888891"/>
    <lineage>
        <taxon>Bacteria</taxon>
        <taxon>Bacillati</taxon>
        <taxon>Bacillota</taxon>
        <taxon>Clostridia</taxon>
        <taxon>Eubacteriales</taxon>
        <taxon>Desulfitobacteriaceae</taxon>
        <taxon>Desulfosporosinus</taxon>
    </lineage>
</organism>
<name>A0A1Q8QVN5_9FIRM</name>
<gene>
    <name evidence="1" type="ORF">DSOL_2597</name>
</gene>
<dbReference type="InterPro" id="IPR000944">
    <property type="entry name" value="Tscrpt_reg_Rrf2"/>
</dbReference>
<dbReference type="GO" id="GO:0003700">
    <property type="term" value="F:DNA-binding transcription factor activity"/>
    <property type="evidence" value="ECO:0007669"/>
    <property type="project" value="TreeGrafter"/>
</dbReference>
<dbReference type="PROSITE" id="PS51197">
    <property type="entry name" value="HTH_RRF2_2"/>
    <property type="match status" value="1"/>
</dbReference>
<comment type="caution">
    <text evidence="1">The sequence shown here is derived from an EMBL/GenBank/DDBJ whole genome shotgun (WGS) entry which is preliminary data.</text>
</comment>
<dbReference type="GO" id="GO:0005829">
    <property type="term" value="C:cytosol"/>
    <property type="evidence" value="ECO:0007669"/>
    <property type="project" value="TreeGrafter"/>
</dbReference>
<keyword evidence="2" id="KW-1185">Reference proteome</keyword>
<dbReference type="NCBIfam" id="TIGR00738">
    <property type="entry name" value="rrf2_super"/>
    <property type="match status" value="1"/>
</dbReference>
<dbReference type="Gene3D" id="1.10.10.10">
    <property type="entry name" value="Winged helix-like DNA-binding domain superfamily/Winged helix DNA-binding domain"/>
    <property type="match status" value="1"/>
</dbReference>
<evidence type="ECO:0000313" key="2">
    <source>
        <dbReference type="Proteomes" id="UP000186102"/>
    </source>
</evidence>
<dbReference type="RefSeq" id="WP_075365192.1">
    <property type="nucleotide sequence ID" value="NZ_MLBF01000018.1"/>
</dbReference>
<dbReference type="Pfam" id="PF02082">
    <property type="entry name" value="Rrf2"/>
    <property type="match status" value="1"/>
</dbReference>
<dbReference type="PANTHER" id="PTHR33221:SF9">
    <property type="entry name" value="RRF2 FAMILY PROTEIN"/>
    <property type="match status" value="1"/>
</dbReference>
<proteinExistence type="predicted"/>
<dbReference type="PANTHER" id="PTHR33221">
    <property type="entry name" value="WINGED HELIX-TURN-HELIX TRANSCRIPTIONAL REGULATOR, RRF2 FAMILY"/>
    <property type="match status" value="1"/>
</dbReference>
<dbReference type="AlphaFoldDB" id="A0A1Q8QVN5"/>
<dbReference type="PROSITE" id="PS01332">
    <property type="entry name" value="HTH_RRF2_1"/>
    <property type="match status" value="1"/>
</dbReference>
<dbReference type="Proteomes" id="UP000186102">
    <property type="component" value="Unassembled WGS sequence"/>
</dbReference>
<sequence>MQFSIGVEYALHCLLYMVDIPSGKAVGIKDLATFQGVSETYLSKVYTKLRKAGIVKSIPGVNGGYELARIPESITFWNIVEAVEGTTPLFQCAEIRQNEILLDKNNLPDTYTKCPCLIKVVMVEAEDQMRQYLNNKTLGWLHEQVSNKIPEEHGKATIEWFNNTKSR</sequence>
<reference evidence="1 2" key="1">
    <citation type="submission" date="2016-09" db="EMBL/GenBank/DDBJ databases">
        <title>Complete genome of Desulfosporosinus sp. OL.</title>
        <authorList>
            <person name="Mardanov A."/>
            <person name="Beletsky A."/>
            <person name="Panova A."/>
            <person name="Karnachuk O."/>
            <person name="Ravin N."/>
        </authorList>
    </citation>
    <scope>NUCLEOTIDE SEQUENCE [LARGE SCALE GENOMIC DNA]</scope>
    <source>
        <strain evidence="1 2">OL</strain>
    </source>
</reference>
<dbReference type="InterPro" id="IPR036390">
    <property type="entry name" value="WH_DNA-bd_sf"/>
</dbReference>
<dbReference type="STRING" id="1888891.DSOL_2597"/>
<dbReference type="OrthoDB" id="9808360at2"/>
<dbReference type="InterPro" id="IPR030489">
    <property type="entry name" value="TR_Rrf2-type_CS"/>
</dbReference>
<dbReference type="InterPro" id="IPR036388">
    <property type="entry name" value="WH-like_DNA-bd_sf"/>
</dbReference>
<accession>A0A1Q8QVN5</accession>
<evidence type="ECO:0000313" key="1">
    <source>
        <dbReference type="EMBL" id="OLN31424.1"/>
    </source>
</evidence>
<dbReference type="SUPFAM" id="SSF46785">
    <property type="entry name" value="Winged helix' DNA-binding domain"/>
    <property type="match status" value="1"/>
</dbReference>